<evidence type="ECO:0000259" key="2">
    <source>
        <dbReference type="Pfam" id="PF01833"/>
    </source>
</evidence>
<dbReference type="EMBL" id="JBCLPP010000010">
    <property type="protein sequence ID" value="MEY8244977.1"/>
    <property type="molecule type" value="Genomic_DNA"/>
</dbReference>
<evidence type="ECO:0000313" key="3">
    <source>
        <dbReference type="EMBL" id="MEY8244977.1"/>
    </source>
</evidence>
<dbReference type="InterPro" id="IPR013783">
    <property type="entry name" value="Ig-like_fold"/>
</dbReference>
<dbReference type="PROSITE" id="PS51257">
    <property type="entry name" value="PROKAR_LIPOPROTEIN"/>
    <property type="match status" value="1"/>
</dbReference>
<dbReference type="InterPro" id="IPR014756">
    <property type="entry name" value="Ig_E-set"/>
</dbReference>
<reference evidence="3 4" key="1">
    <citation type="submission" date="2024-03" db="EMBL/GenBank/DDBJ databases">
        <title>Mouse gut bacterial collection (mGBC) of GemPharmatech.</title>
        <authorList>
            <person name="He Y."/>
            <person name="Dong L."/>
            <person name="Wu D."/>
            <person name="Gao X."/>
            <person name="Lin Z."/>
        </authorList>
    </citation>
    <scope>NUCLEOTIDE SEQUENCE [LARGE SCALE GENOMIC DNA]</scope>
    <source>
        <strain evidence="3 4">54-13</strain>
    </source>
</reference>
<comment type="caution">
    <text evidence="3">The sequence shown here is derived from an EMBL/GenBank/DDBJ whole genome shotgun (WGS) entry which is preliminary data.</text>
</comment>
<evidence type="ECO:0000256" key="1">
    <source>
        <dbReference type="SAM" id="SignalP"/>
    </source>
</evidence>
<evidence type="ECO:0000313" key="4">
    <source>
        <dbReference type="Proteomes" id="UP001565200"/>
    </source>
</evidence>
<dbReference type="SUPFAM" id="SSF81296">
    <property type="entry name" value="E set domains"/>
    <property type="match status" value="2"/>
</dbReference>
<proteinExistence type="predicted"/>
<dbReference type="Pfam" id="PF01833">
    <property type="entry name" value="TIG"/>
    <property type="match status" value="1"/>
</dbReference>
<feature type="chain" id="PRO_5046278697" evidence="1">
    <location>
        <begin position="24"/>
        <end position="781"/>
    </location>
</feature>
<dbReference type="Proteomes" id="UP001565200">
    <property type="component" value="Unassembled WGS sequence"/>
</dbReference>
<dbReference type="RefSeq" id="WP_148464063.1">
    <property type="nucleotide sequence ID" value="NZ_JBCLPP010000010.1"/>
</dbReference>
<keyword evidence="1" id="KW-0732">Signal</keyword>
<sequence>MKKYSNKFTAVLMMCLMMVTAVAFTSCDDGTDIDTNQFKGGVHLNAFGPSPVLRGGELRFIGSGLDRINSITLPGAGEITDIQVVSPGEIRIVVPQNAEPGLVVLNYAGGKITTLTELTFLEPIEITGIAPNPVKPGHEITITGEYLNLMKEVCFPFDEMGDSVNVYAEDFVEHTRTTIKVVVPAEARGGVLKLSTAEEVPNVMPFEDEELVVVLPAPETVLDLTDAKPGQEVTIKGTDLDLVTKMQIDDFAPEAEGRAGDAADIEFAYDAEKSAITFVLPDNSHDGVIVFVTASAVKVACANIGMVIPTDVKAAPADGLRGGDEITVTGVNMDQVTDVVFPNVDKAVVPSSLSSTELKVAMPAAAQSGDLVLNLKSGKTVAVPIATAKPENIAYNPAPAPAGDELTVTGRNLDLVKTVIFTGGVEVGADKPSATELKVTVPLTAASGVVKFVMTNGETVEGPELTVELPSIAYIVEMPGEDVEIKAGDILKVGIANESLLTGVKVNGDDVQYILNGTFLYINLPATAGPGTTVTLVSGDQSLDYKFDIIPATHVENVIWTGAVDITGWGGMQDLAWGAYDWSQVPAGAKMTIYATPVTDGEWWCLSLRVGDGWNALAGVPGQYDSPADGMLVVELTQEILDDLIARQGLVITGDQCIISKVVVEWENPTETTVWEGTYELAWGPHLYISKENFDGAKAGATLTFYVESASGFQIQLNPADWNSFATVAEWNETVDKVTYTLTADDLDKLRTIEGSKDESPFTGMIIQGSGTTLKKITYEN</sequence>
<feature type="signal peptide" evidence="1">
    <location>
        <begin position="1"/>
        <end position="23"/>
    </location>
</feature>
<dbReference type="InterPro" id="IPR002909">
    <property type="entry name" value="IPT_dom"/>
</dbReference>
<dbReference type="Gene3D" id="2.60.40.10">
    <property type="entry name" value="Immunoglobulins"/>
    <property type="match status" value="4"/>
</dbReference>
<feature type="domain" description="IPT/TIG" evidence="2">
    <location>
        <begin position="395"/>
        <end position="458"/>
    </location>
</feature>
<gene>
    <name evidence="3" type="ORF">AAK873_05010</name>
</gene>
<protein>
    <submittedName>
        <fullName evidence="3">IPT/TIG domain-containing protein</fullName>
    </submittedName>
</protein>
<keyword evidence="4" id="KW-1185">Reference proteome</keyword>
<accession>A0ABV4CVD6</accession>
<name>A0ABV4CVD6_9BACT</name>
<organism evidence="3 4">
    <name type="scientific">Heminiphilus faecis</name>
    <dbReference type="NCBI Taxonomy" id="2601703"/>
    <lineage>
        <taxon>Bacteria</taxon>
        <taxon>Pseudomonadati</taxon>
        <taxon>Bacteroidota</taxon>
        <taxon>Bacteroidia</taxon>
        <taxon>Bacteroidales</taxon>
        <taxon>Muribaculaceae</taxon>
        <taxon>Heminiphilus</taxon>
    </lineage>
</organism>